<organism evidence="2 3">
    <name type="scientific">Mesoplasma melaleucae</name>
    <dbReference type="NCBI Taxonomy" id="81459"/>
    <lineage>
        <taxon>Bacteria</taxon>
        <taxon>Bacillati</taxon>
        <taxon>Mycoplasmatota</taxon>
        <taxon>Mollicutes</taxon>
        <taxon>Entomoplasmatales</taxon>
        <taxon>Entomoplasmataceae</taxon>
        <taxon>Mesoplasma</taxon>
    </lineage>
</organism>
<name>A0A2K8NW85_9MOLU</name>
<dbReference type="Proteomes" id="UP000231896">
    <property type="component" value="Chromosome"/>
</dbReference>
<dbReference type="AlphaFoldDB" id="A0A2K8NW85"/>
<keyword evidence="3" id="KW-1185">Reference proteome</keyword>
<evidence type="ECO:0000256" key="1">
    <source>
        <dbReference type="SAM" id="Phobius"/>
    </source>
</evidence>
<dbReference type="STRING" id="1408435.GCA_000685885_00588"/>
<sequence length="122" mass="14753">MVFFNILYIIFIINYIFELIILFKKDILIIKEQIFKKGNVEYNHKIYNATFRRLDEKLAEELSDESFDVTFKTCINCLDTFLNFLSMFYYCGNVVCSTCCPQNHVFTKQRFKLIKRFKKHKT</sequence>
<protein>
    <submittedName>
        <fullName evidence="2">Uncharacterized protein</fullName>
    </submittedName>
</protein>
<dbReference type="KEGG" id="eml:EMELA_v1c04870"/>
<dbReference type="EMBL" id="CP024964">
    <property type="protein sequence ID" value="ATZ18027.1"/>
    <property type="molecule type" value="Genomic_DNA"/>
</dbReference>
<keyword evidence="1" id="KW-1133">Transmembrane helix</keyword>
<evidence type="ECO:0000313" key="3">
    <source>
        <dbReference type="Proteomes" id="UP000231896"/>
    </source>
</evidence>
<keyword evidence="1" id="KW-0812">Transmembrane</keyword>
<evidence type="ECO:0000313" key="2">
    <source>
        <dbReference type="EMBL" id="ATZ18027.1"/>
    </source>
</evidence>
<reference evidence="2 3" key="1">
    <citation type="submission" date="2017-11" db="EMBL/GenBank/DDBJ databases">
        <title>Genome sequence of Entomoplasma melaleucae M1 (ATCC 49191).</title>
        <authorList>
            <person name="Lo W.-S."/>
            <person name="Gasparich G.E."/>
            <person name="Kuo C.-H."/>
        </authorList>
    </citation>
    <scope>NUCLEOTIDE SEQUENCE [LARGE SCALE GENOMIC DNA]</scope>
    <source>
        <strain evidence="2 3">M1</strain>
    </source>
</reference>
<keyword evidence="1" id="KW-0472">Membrane</keyword>
<dbReference type="RefSeq" id="WP_028124138.1">
    <property type="nucleotide sequence ID" value="NZ_CP024964.1"/>
</dbReference>
<gene>
    <name evidence="2" type="ORF">EMELA_v1c04870</name>
</gene>
<accession>A0A2K8NW85</accession>
<proteinExistence type="predicted"/>
<feature type="transmembrane region" description="Helical" evidence="1">
    <location>
        <begin position="6"/>
        <end position="23"/>
    </location>
</feature>